<dbReference type="Proteomes" id="UP000185783">
    <property type="component" value="Unassembled WGS sequence"/>
</dbReference>
<dbReference type="STRING" id="197461.A3843_15005"/>
<feature type="compositionally biased region" description="Low complexity" evidence="1">
    <location>
        <begin position="1"/>
        <end position="17"/>
    </location>
</feature>
<evidence type="ECO:0000313" key="3">
    <source>
        <dbReference type="Proteomes" id="UP000185783"/>
    </source>
</evidence>
<evidence type="ECO:0000256" key="1">
    <source>
        <dbReference type="SAM" id="MobiDB-lite"/>
    </source>
</evidence>
<keyword evidence="3" id="KW-1185">Reference proteome</keyword>
<dbReference type="EMBL" id="LVVZ01000022">
    <property type="protein sequence ID" value="OKL43044.1"/>
    <property type="molecule type" value="Genomic_DNA"/>
</dbReference>
<organism evidence="2 3">
    <name type="scientific">Pseudovibrio exalbescens</name>
    <dbReference type="NCBI Taxonomy" id="197461"/>
    <lineage>
        <taxon>Bacteria</taxon>
        <taxon>Pseudomonadati</taxon>
        <taxon>Pseudomonadota</taxon>
        <taxon>Alphaproteobacteria</taxon>
        <taxon>Hyphomicrobiales</taxon>
        <taxon>Stappiaceae</taxon>
        <taxon>Pseudovibrio</taxon>
    </lineage>
</organism>
<feature type="region of interest" description="Disordered" evidence="1">
    <location>
        <begin position="1"/>
        <end position="32"/>
    </location>
</feature>
<gene>
    <name evidence="2" type="ORF">A3843_15005</name>
</gene>
<proteinExistence type="predicted"/>
<evidence type="ECO:0000313" key="2">
    <source>
        <dbReference type="EMBL" id="OKL43044.1"/>
    </source>
</evidence>
<sequence>MAQALQQSASQGSGSSSRTIAPEHRWAGSPKMEMPTSRFAALMAHEAEIERRIAAMKQLVCRHHPCSSSEALRLLNAHFPGSSLQERIRAIHPETD</sequence>
<reference evidence="2 3" key="1">
    <citation type="submission" date="2016-03" db="EMBL/GenBank/DDBJ databases">
        <title>Genome sequence of Nesiotobacter sp. nov., a moderately halophilic alphaproteobacterium isolated from the Yellow Sea, China.</title>
        <authorList>
            <person name="Zhang G."/>
            <person name="Zhang R."/>
        </authorList>
    </citation>
    <scope>NUCLEOTIDE SEQUENCE [LARGE SCALE GENOMIC DNA]</scope>
    <source>
        <strain evidence="2 3">WB1-6</strain>
    </source>
</reference>
<protein>
    <submittedName>
        <fullName evidence="2">Uncharacterized protein</fullName>
    </submittedName>
</protein>
<comment type="caution">
    <text evidence="2">The sequence shown here is derived from an EMBL/GenBank/DDBJ whole genome shotgun (WGS) entry which is preliminary data.</text>
</comment>
<dbReference type="AlphaFoldDB" id="A0A1U7JEC9"/>
<dbReference type="RefSeq" id="WP_028482832.1">
    <property type="nucleotide sequence ID" value="NZ_LVVZ01000022.1"/>
</dbReference>
<accession>A0A1U7JEC9</accession>
<name>A0A1U7JEC9_9HYPH</name>